<evidence type="ECO:0000259" key="6">
    <source>
        <dbReference type="Pfam" id="PF00590"/>
    </source>
</evidence>
<dbReference type="PANTHER" id="PTHR45790:SF4">
    <property type="entry name" value="COBALT-PRECORRIN-4 C(11)-METHYLTRANSFERASE"/>
    <property type="match status" value="1"/>
</dbReference>
<evidence type="ECO:0000256" key="4">
    <source>
        <dbReference type="ARBA" id="ARBA00022679"/>
    </source>
</evidence>
<comment type="similarity">
    <text evidence="1">Belongs to the precorrin methyltransferase family.</text>
</comment>
<dbReference type="GO" id="GO:0046026">
    <property type="term" value="F:precorrin-4 C11-methyltransferase activity"/>
    <property type="evidence" value="ECO:0007669"/>
    <property type="project" value="UniProtKB-EC"/>
</dbReference>
<reference evidence="7" key="1">
    <citation type="submission" date="2020-10" db="EMBL/GenBank/DDBJ databases">
        <authorList>
            <person name="Gilroy R."/>
        </authorList>
    </citation>
    <scope>NUCLEOTIDE SEQUENCE</scope>
    <source>
        <strain evidence="7">CHK180-2868</strain>
    </source>
</reference>
<evidence type="ECO:0000313" key="8">
    <source>
        <dbReference type="Proteomes" id="UP000824250"/>
    </source>
</evidence>
<reference evidence="7" key="2">
    <citation type="journal article" date="2021" name="PeerJ">
        <title>Extensive microbial diversity within the chicken gut microbiome revealed by metagenomics and culture.</title>
        <authorList>
            <person name="Gilroy R."/>
            <person name="Ravi A."/>
            <person name="Getino M."/>
            <person name="Pursley I."/>
            <person name="Horton D.L."/>
            <person name="Alikhan N.F."/>
            <person name="Baker D."/>
            <person name="Gharbi K."/>
            <person name="Hall N."/>
            <person name="Watson M."/>
            <person name="Adriaenssens E.M."/>
            <person name="Foster-Nyarko E."/>
            <person name="Jarju S."/>
            <person name="Secka A."/>
            <person name="Antonio M."/>
            <person name="Oren A."/>
            <person name="Chaudhuri R.R."/>
            <person name="La Ragione R."/>
            <person name="Hildebrand F."/>
            <person name="Pallen M.J."/>
        </authorList>
    </citation>
    <scope>NUCLEOTIDE SEQUENCE</scope>
    <source>
        <strain evidence="7">CHK180-2868</strain>
    </source>
</reference>
<dbReference type="PANTHER" id="PTHR45790">
    <property type="entry name" value="SIROHEME SYNTHASE-RELATED"/>
    <property type="match status" value="1"/>
</dbReference>
<gene>
    <name evidence="7" type="primary">cobM</name>
    <name evidence="7" type="ORF">IAB28_04835</name>
</gene>
<protein>
    <submittedName>
        <fullName evidence="7">Precorrin-4 C(11)-methyltransferase</fullName>
        <ecNumber evidence="7">2.1.1.133</ecNumber>
    </submittedName>
</protein>
<comment type="caution">
    <text evidence="7">The sequence shown here is derived from an EMBL/GenBank/DDBJ whole genome shotgun (WGS) entry which is preliminary data.</text>
</comment>
<dbReference type="InterPro" id="IPR014777">
    <property type="entry name" value="4pyrrole_Mease_sub1"/>
</dbReference>
<dbReference type="GO" id="GO:0009236">
    <property type="term" value="P:cobalamin biosynthetic process"/>
    <property type="evidence" value="ECO:0007669"/>
    <property type="project" value="UniProtKB-KW"/>
</dbReference>
<evidence type="ECO:0000256" key="1">
    <source>
        <dbReference type="ARBA" id="ARBA00005879"/>
    </source>
</evidence>
<dbReference type="InterPro" id="IPR035996">
    <property type="entry name" value="4pyrrol_Methylase_sf"/>
</dbReference>
<dbReference type="EC" id="2.1.1.133" evidence="7"/>
<keyword evidence="3 7" id="KW-0489">Methyltransferase</keyword>
<evidence type="ECO:0000256" key="5">
    <source>
        <dbReference type="ARBA" id="ARBA00022691"/>
    </source>
</evidence>
<dbReference type="InterPro" id="IPR006362">
    <property type="entry name" value="Cbl_synth_CobM/CibF"/>
</dbReference>
<evidence type="ECO:0000256" key="2">
    <source>
        <dbReference type="ARBA" id="ARBA00022573"/>
    </source>
</evidence>
<accession>A0A9D1A3Y0</accession>
<dbReference type="InterPro" id="IPR050161">
    <property type="entry name" value="Siro_Cobalamin_biosynth"/>
</dbReference>
<keyword evidence="5" id="KW-0949">S-adenosyl-L-methionine</keyword>
<dbReference type="AlphaFoldDB" id="A0A9D1A3Y0"/>
<dbReference type="GO" id="GO:0032259">
    <property type="term" value="P:methylation"/>
    <property type="evidence" value="ECO:0007669"/>
    <property type="project" value="UniProtKB-KW"/>
</dbReference>
<dbReference type="InterPro" id="IPR000878">
    <property type="entry name" value="4pyrrol_Mease"/>
</dbReference>
<dbReference type="Pfam" id="PF00590">
    <property type="entry name" value="TP_methylase"/>
    <property type="match status" value="1"/>
</dbReference>
<dbReference type="EMBL" id="DVGC01000027">
    <property type="protein sequence ID" value="HIR05274.1"/>
    <property type="molecule type" value="Genomic_DNA"/>
</dbReference>
<dbReference type="Gene3D" id="3.40.1010.10">
    <property type="entry name" value="Cobalt-precorrin-4 Transmethylase, Domain 1"/>
    <property type="match status" value="1"/>
</dbReference>
<sequence>MVYFVGAGSGAADLITVRGQKLLMQADVIVYAGSLVNPQLLLCAKEGCEIHDSSRMTLEQVMDVIKKAEQEGKMTVRLHTGDPSIYGAIREQMDVLDILGIPYEVCPGVSSFCGAAASLKTELTLPGVSQTVIITRMAGRTPVPEQESFQSLASHHATMAVFLSAGMVKEMKEQLLLAGYEPDTPAAIVYKATWPEEKLIRCTVATLDEAAAREKIRKTALIFIGRAVGEGNRGDYERSRLYAPDFTTEYRKGTDS</sequence>
<dbReference type="Gene3D" id="3.30.950.10">
    <property type="entry name" value="Methyltransferase, Cobalt-precorrin-4 Transmethylase, Domain 2"/>
    <property type="match status" value="1"/>
</dbReference>
<dbReference type="InterPro" id="IPR014776">
    <property type="entry name" value="4pyrrole_Mease_sub2"/>
</dbReference>
<dbReference type="SUPFAM" id="SSF53790">
    <property type="entry name" value="Tetrapyrrole methylase"/>
    <property type="match status" value="1"/>
</dbReference>
<dbReference type="CDD" id="cd11641">
    <property type="entry name" value="Precorrin-4_C11-MT"/>
    <property type="match status" value="1"/>
</dbReference>
<evidence type="ECO:0000313" key="7">
    <source>
        <dbReference type="EMBL" id="HIR05274.1"/>
    </source>
</evidence>
<name>A0A9D1A3Y0_9FIRM</name>
<dbReference type="Proteomes" id="UP000824250">
    <property type="component" value="Unassembled WGS sequence"/>
</dbReference>
<keyword evidence="2" id="KW-0169">Cobalamin biosynthesis</keyword>
<organism evidence="7 8">
    <name type="scientific">Candidatus Copromonas faecavium</name>
    <name type="common">nom. illeg.</name>
    <dbReference type="NCBI Taxonomy" id="2840740"/>
    <lineage>
        <taxon>Bacteria</taxon>
        <taxon>Bacillati</taxon>
        <taxon>Bacillota</taxon>
        <taxon>Clostridia</taxon>
        <taxon>Lachnospirales</taxon>
        <taxon>Lachnospiraceae</taxon>
        <taxon>Candidatus Copromonas (nom. illeg.)</taxon>
    </lineage>
</organism>
<keyword evidence="4 7" id="KW-0808">Transferase</keyword>
<proteinExistence type="inferred from homology"/>
<evidence type="ECO:0000256" key="3">
    <source>
        <dbReference type="ARBA" id="ARBA00022603"/>
    </source>
</evidence>
<feature type="domain" description="Tetrapyrrole methylase" evidence="6">
    <location>
        <begin position="1"/>
        <end position="207"/>
    </location>
</feature>
<dbReference type="NCBIfam" id="TIGR01465">
    <property type="entry name" value="cobM_cbiF"/>
    <property type="match status" value="1"/>
</dbReference>